<feature type="domain" description="CWF21" evidence="9">
    <location>
        <begin position="56"/>
        <end position="101"/>
    </location>
</feature>
<keyword evidence="7" id="KW-0175">Coiled coil</keyword>
<protein>
    <submittedName>
        <fullName evidence="10">Cwf21-domain-containing protein</fullName>
    </submittedName>
</protein>
<dbReference type="GO" id="GO:0008380">
    <property type="term" value="P:RNA splicing"/>
    <property type="evidence" value="ECO:0007669"/>
    <property type="project" value="UniProtKB-KW"/>
</dbReference>
<evidence type="ECO:0000256" key="7">
    <source>
        <dbReference type="SAM" id="Coils"/>
    </source>
</evidence>
<organism evidence="10 11">
    <name type="scientific">Ascobolus immersus RN42</name>
    <dbReference type="NCBI Taxonomy" id="1160509"/>
    <lineage>
        <taxon>Eukaryota</taxon>
        <taxon>Fungi</taxon>
        <taxon>Dikarya</taxon>
        <taxon>Ascomycota</taxon>
        <taxon>Pezizomycotina</taxon>
        <taxon>Pezizomycetes</taxon>
        <taxon>Pezizales</taxon>
        <taxon>Ascobolaceae</taxon>
        <taxon>Ascobolus</taxon>
    </lineage>
</organism>
<dbReference type="PANTHER" id="PTHR36562:SF5">
    <property type="entry name" value="SERINE_ARGININE REPETITIVE MATRIX 2"/>
    <property type="match status" value="1"/>
</dbReference>
<evidence type="ECO:0000256" key="4">
    <source>
        <dbReference type="ARBA" id="ARBA00022728"/>
    </source>
</evidence>
<feature type="compositionally biased region" description="Basic residues" evidence="8">
    <location>
        <begin position="297"/>
        <end position="326"/>
    </location>
</feature>
<dbReference type="AlphaFoldDB" id="A0A3N4IL67"/>
<evidence type="ECO:0000259" key="9">
    <source>
        <dbReference type="SMART" id="SM01115"/>
    </source>
</evidence>
<comment type="subcellular location">
    <subcellularLocation>
        <location evidence="1">Nucleus</location>
    </subcellularLocation>
</comment>
<evidence type="ECO:0000313" key="10">
    <source>
        <dbReference type="EMBL" id="RPA86157.1"/>
    </source>
</evidence>
<feature type="region of interest" description="Disordered" evidence="8">
    <location>
        <begin position="131"/>
        <end position="395"/>
    </location>
</feature>
<keyword evidence="5" id="KW-0508">mRNA splicing</keyword>
<proteinExistence type="inferred from homology"/>
<dbReference type="Gene3D" id="6.10.140.420">
    <property type="match status" value="1"/>
</dbReference>
<keyword evidence="3" id="KW-0507">mRNA processing</keyword>
<keyword evidence="4" id="KW-0747">Spliceosome</keyword>
<dbReference type="EMBL" id="ML119650">
    <property type="protein sequence ID" value="RPA86157.1"/>
    <property type="molecule type" value="Genomic_DNA"/>
</dbReference>
<feature type="compositionally biased region" description="Basic and acidic residues" evidence="8">
    <location>
        <begin position="162"/>
        <end position="177"/>
    </location>
</feature>
<feature type="compositionally biased region" description="Low complexity" evidence="8">
    <location>
        <begin position="327"/>
        <end position="343"/>
    </location>
</feature>
<feature type="compositionally biased region" description="Basic and acidic residues" evidence="8">
    <location>
        <begin position="40"/>
        <end position="58"/>
    </location>
</feature>
<keyword evidence="11" id="KW-1185">Reference proteome</keyword>
<evidence type="ECO:0000256" key="1">
    <source>
        <dbReference type="ARBA" id="ARBA00004123"/>
    </source>
</evidence>
<name>A0A3N4IL67_ASCIM</name>
<feature type="compositionally biased region" description="Basic residues" evidence="8">
    <location>
        <begin position="279"/>
        <end position="288"/>
    </location>
</feature>
<dbReference type="OrthoDB" id="10267305at2759"/>
<feature type="compositionally biased region" description="Basic and acidic residues" evidence="8">
    <location>
        <begin position="240"/>
        <end position="257"/>
    </location>
</feature>
<feature type="compositionally biased region" description="Polar residues" evidence="8">
    <location>
        <begin position="12"/>
        <end position="39"/>
    </location>
</feature>
<feature type="compositionally biased region" description="Basic and acidic residues" evidence="8">
    <location>
        <begin position="369"/>
        <end position="385"/>
    </location>
</feature>
<feature type="region of interest" description="Disordered" evidence="8">
    <location>
        <begin position="1"/>
        <end position="58"/>
    </location>
</feature>
<feature type="compositionally biased region" description="Gly residues" evidence="8">
    <location>
        <begin position="144"/>
        <end position="153"/>
    </location>
</feature>
<reference evidence="10 11" key="1">
    <citation type="journal article" date="2018" name="Nat. Ecol. Evol.">
        <title>Pezizomycetes genomes reveal the molecular basis of ectomycorrhizal truffle lifestyle.</title>
        <authorList>
            <person name="Murat C."/>
            <person name="Payen T."/>
            <person name="Noel B."/>
            <person name="Kuo A."/>
            <person name="Morin E."/>
            <person name="Chen J."/>
            <person name="Kohler A."/>
            <person name="Krizsan K."/>
            <person name="Balestrini R."/>
            <person name="Da Silva C."/>
            <person name="Montanini B."/>
            <person name="Hainaut M."/>
            <person name="Levati E."/>
            <person name="Barry K.W."/>
            <person name="Belfiori B."/>
            <person name="Cichocki N."/>
            <person name="Clum A."/>
            <person name="Dockter R.B."/>
            <person name="Fauchery L."/>
            <person name="Guy J."/>
            <person name="Iotti M."/>
            <person name="Le Tacon F."/>
            <person name="Lindquist E.A."/>
            <person name="Lipzen A."/>
            <person name="Malagnac F."/>
            <person name="Mello A."/>
            <person name="Molinier V."/>
            <person name="Miyauchi S."/>
            <person name="Poulain J."/>
            <person name="Riccioni C."/>
            <person name="Rubini A."/>
            <person name="Sitrit Y."/>
            <person name="Splivallo R."/>
            <person name="Traeger S."/>
            <person name="Wang M."/>
            <person name="Zifcakova L."/>
            <person name="Wipf D."/>
            <person name="Zambonelli A."/>
            <person name="Paolocci F."/>
            <person name="Nowrousian M."/>
            <person name="Ottonello S."/>
            <person name="Baldrian P."/>
            <person name="Spatafora J.W."/>
            <person name="Henrissat B."/>
            <person name="Nagy L.G."/>
            <person name="Aury J.M."/>
            <person name="Wincker P."/>
            <person name="Grigoriev I.V."/>
            <person name="Bonfante P."/>
            <person name="Martin F.M."/>
        </authorList>
    </citation>
    <scope>NUCLEOTIDE SEQUENCE [LARGE SCALE GENOMIC DNA]</scope>
    <source>
        <strain evidence="10 11">RN42</strain>
    </source>
</reference>
<accession>A0A3N4IL67</accession>
<dbReference type="CDD" id="cd21372">
    <property type="entry name" value="cwf21_CWC21-like"/>
    <property type="match status" value="1"/>
</dbReference>
<feature type="compositionally biased region" description="Polar residues" evidence="8">
    <location>
        <begin position="386"/>
        <end position="395"/>
    </location>
</feature>
<dbReference type="GO" id="GO:0005681">
    <property type="term" value="C:spliceosomal complex"/>
    <property type="evidence" value="ECO:0007669"/>
    <property type="project" value="UniProtKB-KW"/>
</dbReference>
<feature type="compositionally biased region" description="Basic residues" evidence="8">
    <location>
        <begin position="344"/>
        <end position="361"/>
    </location>
</feature>
<feature type="compositionally biased region" description="Basic and acidic residues" evidence="8">
    <location>
        <begin position="195"/>
        <end position="230"/>
    </location>
</feature>
<evidence type="ECO:0000256" key="6">
    <source>
        <dbReference type="ARBA" id="ARBA00023242"/>
    </source>
</evidence>
<dbReference type="STRING" id="1160509.A0A3N4IL67"/>
<evidence type="ECO:0000256" key="3">
    <source>
        <dbReference type="ARBA" id="ARBA00022664"/>
    </source>
</evidence>
<dbReference type="InterPro" id="IPR051372">
    <property type="entry name" value="CWC21"/>
</dbReference>
<dbReference type="Pfam" id="PF08312">
    <property type="entry name" value="cwf21"/>
    <property type="match status" value="1"/>
</dbReference>
<evidence type="ECO:0000256" key="5">
    <source>
        <dbReference type="ARBA" id="ARBA00023187"/>
    </source>
</evidence>
<dbReference type="InterPro" id="IPR013170">
    <property type="entry name" value="mRNA_splic_Cwf21_dom"/>
</dbReference>
<dbReference type="Proteomes" id="UP000275078">
    <property type="component" value="Unassembled WGS sequence"/>
</dbReference>
<keyword evidence="6" id="KW-0539">Nucleus</keyword>
<dbReference type="PANTHER" id="PTHR36562">
    <property type="entry name" value="SERINE/ARGININE REPETITIVE MATRIX 2"/>
    <property type="match status" value="1"/>
</dbReference>
<dbReference type="GO" id="GO:0006397">
    <property type="term" value="P:mRNA processing"/>
    <property type="evidence" value="ECO:0007669"/>
    <property type="project" value="UniProtKB-KW"/>
</dbReference>
<dbReference type="SMART" id="SM01115">
    <property type="entry name" value="cwf21"/>
    <property type="match status" value="1"/>
</dbReference>
<feature type="coiled-coil region" evidence="7">
    <location>
        <begin position="75"/>
        <end position="102"/>
    </location>
</feature>
<evidence type="ECO:0000256" key="8">
    <source>
        <dbReference type="SAM" id="MobiDB-lite"/>
    </source>
</evidence>
<comment type="similarity">
    <text evidence="2">Belongs to the CWC21 family.</text>
</comment>
<evidence type="ECO:0000256" key="2">
    <source>
        <dbReference type="ARBA" id="ARBA00005954"/>
    </source>
</evidence>
<sequence length="395" mass="44310">MSANVGLPTPRGSGTSGYVQKNLSALRPNTRTQYTSSQDNENRRDQARRKPNEEILDHERKREVEVKCLELRDKLEDEGKDEADIEEEVEGLRRKLLAEMENATGSSNRAVKGWETHELAQRKLEQNEKFEIAVGLKKAPPTGPSGGNNSGWGGPPPWARRPYNEGRLERDPRDRFRGGGGGGPRGGGYQGGRDGPMRGGDRYDGRGRDGDDRGPPPRHFDQDRPPRGGREGPPGAPTGPRDRGFSRREPRPRREVDSYIGQGTRRTPSPMDDDDSRPRRPRGPRRSSSKSPVRSRSPIRRRSVGSRSGSRSRSRTPPPRRRRRSTPRSMSRTPPNRSRSPGPARRRSPSRTRPSRSRSRTPKSASPPPREESRGRSRSIKKDSRSPSPMSERSD</sequence>
<feature type="compositionally biased region" description="Gly residues" evidence="8">
    <location>
        <begin position="178"/>
        <end position="194"/>
    </location>
</feature>
<gene>
    <name evidence="10" type="ORF">BJ508DRAFT_411345</name>
</gene>
<evidence type="ECO:0000313" key="11">
    <source>
        <dbReference type="Proteomes" id="UP000275078"/>
    </source>
</evidence>